<keyword evidence="1" id="KW-0472">Membrane</keyword>
<evidence type="ECO:0000313" key="3">
    <source>
        <dbReference type="Proteomes" id="UP000688137"/>
    </source>
</evidence>
<dbReference type="OMA" id="TINLEMN"/>
<dbReference type="AlphaFoldDB" id="A0A8S1NJI7"/>
<feature type="transmembrane region" description="Helical" evidence="1">
    <location>
        <begin position="33"/>
        <end position="58"/>
    </location>
</feature>
<name>A0A8S1NJI7_PARPR</name>
<evidence type="ECO:0008006" key="4">
    <source>
        <dbReference type="Google" id="ProtNLM"/>
    </source>
</evidence>
<keyword evidence="1" id="KW-1133">Transmembrane helix</keyword>
<keyword evidence="3" id="KW-1185">Reference proteome</keyword>
<dbReference type="GO" id="GO:0008270">
    <property type="term" value="F:zinc ion binding"/>
    <property type="evidence" value="ECO:0007669"/>
    <property type="project" value="TreeGrafter"/>
</dbReference>
<reference evidence="2" key="1">
    <citation type="submission" date="2021-01" db="EMBL/GenBank/DDBJ databases">
        <authorList>
            <consortium name="Genoscope - CEA"/>
            <person name="William W."/>
        </authorList>
    </citation>
    <scope>NUCLEOTIDE SEQUENCE</scope>
</reference>
<dbReference type="Proteomes" id="UP000688137">
    <property type="component" value="Unassembled WGS sequence"/>
</dbReference>
<evidence type="ECO:0000313" key="2">
    <source>
        <dbReference type="EMBL" id="CAD8090341.1"/>
    </source>
</evidence>
<protein>
    <recommendedName>
        <fullName evidence="4">Transmembrane protein</fullName>
    </recommendedName>
</protein>
<keyword evidence="1" id="KW-0812">Transmembrane</keyword>
<dbReference type="EMBL" id="CAJJDM010000088">
    <property type="protein sequence ID" value="CAD8090341.1"/>
    <property type="molecule type" value="Genomic_DNA"/>
</dbReference>
<accession>A0A8S1NJI7</accession>
<organism evidence="2 3">
    <name type="scientific">Paramecium primaurelia</name>
    <dbReference type="NCBI Taxonomy" id="5886"/>
    <lineage>
        <taxon>Eukaryota</taxon>
        <taxon>Sar</taxon>
        <taxon>Alveolata</taxon>
        <taxon>Ciliophora</taxon>
        <taxon>Intramacronucleata</taxon>
        <taxon>Oligohymenophorea</taxon>
        <taxon>Peniculida</taxon>
        <taxon>Parameciidae</taxon>
        <taxon>Paramecium</taxon>
    </lineage>
</organism>
<comment type="caution">
    <text evidence="2">The sequence shown here is derived from an EMBL/GenBank/DDBJ whole genome shotgun (WGS) entry which is preliminary data.</text>
</comment>
<dbReference type="PANTHER" id="PTHR12621">
    <property type="entry name" value="CYSTEINE AND HISTIDINE-RICH DOMAIN CHORD -CONTAINING PROTEIN"/>
    <property type="match status" value="1"/>
</dbReference>
<dbReference type="PANTHER" id="PTHR12621:SF7">
    <property type="entry name" value="CYSTEINE AND HISTIDINE-RICH DOMAIN-CONTAINING PROTEIN 1"/>
    <property type="match status" value="1"/>
</dbReference>
<gene>
    <name evidence="2" type="ORF">PPRIM_AZ9-3.1.T0850219</name>
</gene>
<sequence length="507" mass="59970">MNRLIQNIRKIDFFSVTYSPAISDGFNYNHSSVLGGMISIFIAILSLMYGIYYIYIWWTYQLLPKVTSDLNQFSENDNFGQLMNYINVKPAYQQGWSPINPFKRDEIILQPLIIDLDDIEFKWKPLLSNQQINDVLTINLEMNYTKQYYIIFTLCKEDYLIDQQKCASEEAKNLYLQQYGNSLYVEIQFTTINPSTFEPQIFERTYPINIHSQAEMCSSIILHYQMNHYLIDRAFLFSTGQEEHNFISNSLNYPQYSLKDYCDKQFLPNTYGAFFVLFQQQYYTVQIAYPPISEVFAAIGSIISILFSVKFIITILNLQQLRQDVLDDIMTQYYPEIKQFQIIKNWFGKITQVKFKGLPVDISSYFQFQKQIHFQMACKLNYKNLLYEMSRFQFILLSMKRRTEIERVHNIGIKVPIQLSESGDSYTITQGQVNQLKTINLRNNNQSEYKYDILTINDALILSYDYKNFEQSILSSTKRSANENNQIEQDFFDINQIEPQYNQNEEV</sequence>
<proteinExistence type="predicted"/>
<evidence type="ECO:0000256" key="1">
    <source>
        <dbReference type="SAM" id="Phobius"/>
    </source>
</evidence>